<proteinExistence type="predicted"/>
<evidence type="ECO:0000313" key="2">
    <source>
        <dbReference type="WBParaSite" id="RSKR_0000347000.1"/>
    </source>
</evidence>
<name>A0AC35TQQ8_9BILA</name>
<sequence length="1046" mass="119852">MTSTEEAENPERDFNQELLNNLLAGGSDNEDADICRVCRTGGDMPLYHPCKCAGTIKFVHQGCLVEWLKYSKKDVCELCLHKFSFKPIYKPDMPKRLPLSVVHSYAIFKDIQNHFPLPLRYAYLDCFGAICLLPVACNDILHRLAVSSHTGSFQRNIAFRKDMLGYRGFLSFIWIKEQIIQSAQPDFLNLPPENAGTDEEQVDINIPQEHNIDGFNLNNENVEEVGVGQEQVPINEDANLNEDGGNENNLDPFEEGLRNNFEEGMRRYLEFEDLVNHPEIPEAVNIGELRNVERPQIGDLQNGWYRGVRYEVINHEEPDGSTRVEIRPLLPHLRENMGRDIPDRNYNNPNDQVFANVDINAVGEEFNGFLRDMNGIAAEQQENIVPVEDNHQEDQNREAEAAAAANEQEENDEWIDRAVEEFTWRRFLGFDGTFLFLEHILWMLGLTVLFTIFFGLLPYMIGVQCIPFDLLPDTFRNNQTFFGILSGYLAAMITFYSIHKFAGTARLPALYRISGIGYLMFKVLLLMVVEIIMFPLASGVWLDLCSLSAFNSTIQNRMAFFSTMPWAFIMVRWTLGMSFIFYSASFIMNLRELLRAEVLWFIRNLNDPDFNPLHEMIEQPLSRHTRRTIISVSIFFLLIILVAYIPFKLIGALLPSILPFRINLITSAETATSDFSLELIILQMFMPTILNHFNARAFTKSVAKVVCLTIGKKLGLLDYLLAPEDRKIFNQNEEPLRFPVELGIEDPLEEHHLGNQHLAMQLNEHARNGNEINIIGKPKYFALRLLALLLCTCVIITAVSTSFYVIPTSLGRYICYLGTGSSKMHEFYTFGIGIYMCWLIYKALAVVFEWATKGWTHIVNTIKHYAMIIARVSLAAAPLFGAFPFLFGYYVYVILNVPHKAYNHQNASFNIWSTYAAGFVYCKLFCVAVTTGPEWWMKHALETLYLNGLRGLQLKVLYRDLVCPVVAFFLFQISTSIILGELMFAVYGGGMWERLLITKFSAPATAILQCVLLLILWQYTKVRSLSQKIRNEQYLIGQELMNFHKR</sequence>
<accession>A0AC35TQQ8</accession>
<organism evidence="1 2">
    <name type="scientific">Rhabditophanes sp. KR3021</name>
    <dbReference type="NCBI Taxonomy" id="114890"/>
    <lineage>
        <taxon>Eukaryota</taxon>
        <taxon>Metazoa</taxon>
        <taxon>Ecdysozoa</taxon>
        <taxon>Nematoda</taxon>
        <taxon>Chromadorea</taxon>
        <taxon>Rhabditida</taxon>
        <taxon>Tylenchina</taxon>
        <taxon>Panagrolaimomorpha</taxon>
        <taxon>Strongyloidoidea</taxon>
        <taxon>Alloionematidae</taxon>
        <taxon>Rhabditophanes</taxon>
    </lineage>
</organism>
<evidence type="ECO:0000313" key="1">
    <source>
        <dbReference type="Proteomes" id="UP000095286"/>
    </source>
</evidence>
<dbReference type="WBParaSite" id="RSKR_0000347000.1">
    <property type="protein sequence ID" value="RSKR_0000347000.1"/>
    <property type="gene ID" value="RSKR_0000347000"/>
</dbReference>
<protein>
    <submittedName>
        <fullName evidence="2">RING-CH-type domain-containing protein</fullName>
    </submittedName>
</protein>
<dbReference type="Proteomes" id="UP000095286">
    <property type="component" value="Unplaced"/>
</dbReference>
<reference evidence="2" key="1">
    <citation type="submission" date="2016-11" db="UniProtKB">
        <authorList>
            <consortium name="WormBaseParasite"/>
        </authorList>
    </citation>
    <scope>IDENTIFICATION</scope>
    <source>
        <strain evidence="2">KR3021</strain>
    </source>
</reference>